<sequence length="132" mass="13884">MRKFKRGATLALATAAALVGSLTTGSPAMAASSPIAACGGGSYHVIDQHDLGRATVYLLYNGSTNCVVTWKDSPNNVRVNAVIRRERGKYVTDPGNFSTYAGPVKISAAGKCVQWGGDYGNKQYTSPLEHCG</sequence>
<protein>
    <recommendedName>
        <fullName evidence="4">Spore-associated protein A</fullName>
    </recommendedName>
</protein>
<feature type="chain" id="PRO_5046784546" description="Spore-associated protein A" evidence="1">
    <location>
        <begin position="31"/>
        <end position="132"/>
    </location>
</feature>
<dbReference type="EMBL" id="JAUSRB010000002">
    <property type="protein sequence ID" value="MDP9864267.1"/>
    <property type="molecule type" value="Genomic_DNA"/>
</dbReference>
<comment type="caution">
    <text evidence="2">The sequence shown here is derived from an EMBL/GenBank/DDBJ whole genome shotgun (WGS) entry which is preliminary data.</text>
</comment>
<keyword evidence="3" id="KW-1185">Reference proteome</keyword>
<evidence type="ECO:0000313" key="3">
    <source>
        <dbReference type="Proteomes" id="UP001230426"/>
    </source>
</evidence>
<reference evidence="2 3" key="1">
    <citation type="submission" date="2023-07" db="EMBL/GenBank/DDBJ databases">
        <title>Sequencing the genomes of 1000 actinobacteria strains.</title>
        <authorList>
            <person name="Klenk H.-P."/>
        </authorList>
    </citation>
    <scope>NUCLEOTIDE SEQUENCE [LARGE SCALE GENOMIC DNA]</scope>
    <source>
        <strain evidence="2 3">DSM 44109</strain>
    </source>
</reference>
<proteinExistence type="predicted"/>
<name>A0ABT9R4V6_9ACTN</name>
<feature type="signal peptide" evidence="1">
    <location>
        <begin position="1"/>
        <end position="30"/>
    </location>
</feature>
<organism evidence="2 3">
    <name type="scientific">Streptosporangium brasiliense</name>
    <dbReference type="NCBI Taxonomy" id="47480"/>
    <lineage>
        <taxon>Bacteria</taxon>
        <taxon>Bacillati</taxon>
        <taxon>Actinomycetota</taxon>
        <taxon>Actinomycetes</taxon>
        <taxon>Streptosporangiales</taxon>
        <taxon>Streptosporangiaceae</taxon>
        <taxon>Streptosporangium</taxon>
    </lineage>
</organism>
<evidence type="ECO:0000256" key="1">
    <source>
        <dbReference type="SAM" id="SignalP"/>
    </source>
</evidence>
<evidence type="ECO:0000313" key="2">
    <source>
        <dbReference type="EMBL" id="MDP9864267.1"/>
    </source>
</evidence>
<accession>A0ABT9R4V6</accession>
<dbReference type="RefSeq" id="WP_306861898.1">
    <property type="nucleotide sequence ID" value="NZ_JAUSRB010000002.1"/>
</dbReference>
<dbReference type="Proteomes" id="UP001230426">
    <property type="component" value="Unassembled WGS sequence"/>
</dbReference>
<evidence type="ECO:0008006" key="4">
    <source>
        <dbReference type="Google" id="ProtNLM"/>
    </source>
</evidence>
<gene>
    <name evidence="2" type="ORF">J2S55_003533</name>
</gene>
<keyword evidence="1" id="KW-0732">Signal</keyword>